<organism evidence="1 2">
    <name type="scientific">Planoprotostelium fungivorum</name>
    <dbReference type="NCBI Taxonomy" id="1890364"/>
    <lineage>
        <taxon>Eukaryota</taxon>
        <taxon>Amoebozoa</taxon>
        <taxon>Evosea</taxon>
        <taxon>Variosea</taxon>
        <taxon>Cavosteliida</taxon>
        <taxon>Cavosteliaceae</taxon>
        <taxon>Planoprotostelium</taxon>
    </lineage>
</organism>
<comment type="caution">
    <text evidence="1">The sequence shown here is derived from an EMBL/GenBank/DDBJ whole genome shotgun (WGS) entry which is preliminary data.</text>
</comment>
<proteinExistence type="predicted"/>
<reference evidence="1 2" key="1">
    <citation type="journal article" date="2018" name="Genome Biol. Evol.">
        <title>Multiple Roots of Fruiting Body Formation in Amoebozoa.</title>
        <authorList>
            <person name="Hillmann F."/>
            <person name="Forbes G."/>
            <person name="Novohradska S."/>
            <person name="Ferling I."/>
            <person name="Riege K."/>
            <person name="Groth M."/>
            <person name="Westermann M."/>
            <person name="Marz M."/>
            <person name="Spaller T."/>
            <person name="Winckler T."/>
            <person name="Schaap P."/>
            <person name="Glockner G."/>
        </authorList>
    </citation>
    <scope>NUCLEOTIDE SEQUENCE [LARGE SCALE GENOMIC DNA]</scope>
    <source>
        <strain evidence="1 2">Jena</strain>
    </source>
</reference>
<protein>
    <submittedName>
        <fullName evidence="1">Uncharacterized protein</fullName>
    </submittedName>
</protein>
<dbReference type="InParanoid" id="A0A2P6NWT4"/>
<dbReference type="Proteomes" id="UP000241769">
    <property type="component" value="Unassembled WGS sequence"/>
</dbReference>
<name>A0A2P6NWT4_9EUKA</name>
<gene>
    <name evidence="1" type="ORF">PROFUN_03331</name>
</gene>
<sequence>MHSEVAFRKNGRLRMSRRSYHASEKSQSWEPLMSSCISDYLTRPSNQVDDRSQAPPTCFLTSKEAHSAVCVGDSTSFDLMFQSSRPVTPSLPPASSDHRRASENPFFIGRKVVYVQLFACNPYDFRGSTSPLLDSIVVSIQACQNAIYSAERLGPGFNSRSGSSFNVLTLNNR</sequence>
<accession>A0A2P6NWT4</accession>
<evidence type="ECO:0000313" key="1">
    <source>
        <dbReference type="EMBL" id="PRP88417.1"/>
    </source>
</evidence>
<evidence type="ECO:0000313" key="2">
    <source>
        <dbReference type="Proteomes" id="UP000241769"/>
    </source>
</evidence>
<dbReference type="EMBL" id="MDYQ01000011">
    <property type="protein sequence ID" value="PRP88417.1"/>
    <property type="molecule type" value="Genomic_DNA"/>
</dbReference>
<keyword evidence="2" id="KW-1185">Reference proteome</keyword>
<dbReference type="AlphaFoldDB" id="A0A2P6NWT4"/>